<accession>A0A402AEN9</accession>
<protein>
    <recommendedName>
        <fullName evidence="2">ORC1/DEAH AAA+ ATPase domain-containing protein</fullName>
    </recommendedName>
</protein>
<keyword evidence="1" id="KW-0472">Membrane</keyword>
<feature type="transmembrane region" description="Helical" evidence="1">
    <location>
        <begin position="53"/>
        <end position="74"/>
    </location>
</feature>
<gene>
    <name evidence="3" type="ORF">KDK_13550</name>
</gene>
<dbReference type="InterPro" id="IPR027417">
    <property type="entry name" value="P-loop_NTPase"/>
</dbReference>
<dbReference type="InterPro" id="IPR049945">
    <property type="entry name" value="AAA_22"/>
</dbReference>
<evidence type="ECO:0000313" key="3">
    <source>
        <dbReference type="EMBL" id="GCE17555.1"/>
    </source>
</evidence>
<reference evidence="4" key="1">
    <citation type="submission" date="2018-12" db="EMBL/GenBank/DDBJ databases">
        <title>Tengunoibacter tsumagoiensis gen. nov., sp. nov., Dictyobacter kobayashii sp. nov., D. alpinus sp. nov., and D. joshuensis sp. nov. and description of Dictyobacteraceae fam. nov. within the order Ktedonobacterales isolated from Tengu-no-mugimeshi.</title>
        <authorList>
            <person name="Wang C.M."/>
            <person name="Zheng Y."/>
            <person name="Sakai Y."/>
            <person name="Toyoda A."/>
            <person name="Minakuchi Y."/>
            <person name="Abe K."/>
            <person name="Yokota A."/>
            <person name="Yabe S."/>
        </authorList>
    </citation>
    <scope>NUCLEOTIDE SEQUENCE [LARGE SCALE GENOMIC DNA]</scope>
    <source>
        <strain evidence="4">Uno11</strain>
    </source>
</reference>
<comment type="caution">
    <text evidence="3">The sequence shown here is derived from an EMBL/GenBank/DDBJ whole genome shotgun (WGS) entry which is preliminary data.</text>
</comment>
<keyword evidence="4" id="KW-1185">Reference proteome</keyword>
<dbReference type="EMBL" id="BIFS01000001">
    <property type="protein sequence ID" value="GCE17555.1"/>
    <property type="molecule type" value="Genomic_DNA"/>
</dbReference>
<dbReference type="Pfam" id="PF13401">
    <property type="entry name" value="AAA_22"/>
    <property type="match status" value="1"/>
</dbReference>
<dbReference type="GO" id="GO:0016887">
    <property type="term" value="F:ATP hydrolysis activity"/>
    <property type="evidence" value="ECO:0007669"/>
    <property type="project" value="InterPro"/>
</dbReference>
<evidence type="ECO:0000313" key="4">
    <source>
        <dbReference type="Proteomes" id="UP000287188"/>
    </source>
</evidence>
<dbReference type="Proteomes" id="UP000287188">
    <property type="component" value="Unassembled WGS sequence"/>
</dbReference>
<keyword evidence="1" id="KW-0812">Transmembrane</keyword>
<name>A0A402AEN9_9CHLR</name>
<keyword evidence="1" id="KW-1133">Transmembrane helix</keyword>
<dbReference type="Gene3D" id="3.40.50.300">
    <property type="entry name" value="P-loop containing nucleotide triphosphate hydrolases"/>
    <property type="match status" value="1"/>
</dbReference>
<feature type="transmembrane region" description="Helical" evidence="1">
    <location>
        <begin position="21"/>
        <end position="47"/>
    </location>
</feature>
<dbReference type="OrthoDB" id="157786at2"/>
<evidence type="ECO:0000259" key="2">
    <source>
        <dbReference type="Pfam" id="PF13401"/>
    </source>
</evidence>
<sequence>MQPQQQAKQGSHKAGSGRMSLVARICLFVVLLLAILITGLLAIFTGAASPSTLASGCLTLVVAIVAIIQIYPILFPGQPAAGQSAAVTAPVSPQHGPQGKVGRPIFFFNLPLSDPGEFYGRVAARTTLMARLANGGSSSIVGERRIGKTWLLEYVQLVAPMQSSPGLNYRVGRVSAAHPQSKSQASFVQHVLAELRVPSTQATVAPMVQLAQSIHALKELGIWPVLCIDEFEGFNDRHEFNHDFFDGLRALAQDDGLVLITTSKRPLKEIIEGLTGQTSPLFNIVQQITLKPFTEQEAEEFVEGKSEQAGFVGKEQGAFLQWSALYKANGERYWPPLRLQLVGRMLLEDKQGLAVGDSRVEDQQYKNEFMRKLDEEYQAVMRSGQ</sequence>
<feature type="domain" description="ORC1/DEAH AAA+ ATPase" evidence="2">
    <location>
        <begin position="135"/>
        <end position="260"/>
    </location>
</feature>
<dbReference type="RefSeq" id="WP_126549219.1">
    <property type="nucleotide sequence ID" value="NZ_BIFS01000001.1"/>
</dbReference>
<dbReference type="AlphaFoldDB" id="A0A402AEN9"/>
<dbReference type="SUPFAM" id="SSF52540">
    <property type="entry name" value="P-loop containing nucleoside triphosphate hydrolases"/>
    <property type="match status" value="1"/>
</dbReference>
<evidence type="ECO:0000256" key="1">
    <source>
        <dbReference type="SAM" id="Phobius"/>
    </source>
</evidence>
<proteinExistence type="predicted"/>
<organism evidence="3 4">
    <name type="scientific">Dictyobacter kobayashii</name>
    <dbReference type="NCBI Taxonomy" id="2014872"/>
    <lineage>
        <taxon>Bacteria</taxon>
        <taxon>Bacillati</taxon>
        <taxon>Chloroflexota</taxon>
        <taxon>Ktedonobacteria</taxon>
        <taxon>Ktedonobacterales</taxon>
        <taxon>Dictyobacteraceae</taxon>
        <taxon>Dictyobacter</taxon>
    </lineage>
</organism>